<evidence type="ECO:0000313" key="1">
    <source>
        <dbReference type="EMBL" id="GAA4208456.1"/>
    </source>
</evidence>
<dbReference type="Proteomes" id="UP001501772">
    <property type="component" value="Unassembled WGS sequence"/>
</dbReference>
<accession>A0ABP8BK70</accession>
<dbReference type="EMBL" id="BAABBY010000008">
    <property type="protein sequence ID" value="GAA4208456.1"/>
    <property type="molecule type" value="Genomic_DNA"/>
</dbReference>
<comment type="caution">
    <text evidence="1">The sequence shown here is derived from an EMBL/GenBank/DDBJ whole genome shotgun (WGS) entry which is preliminary data.</text>
</comment>
<evidence type="ECO:0000313" key="2">
    <source>
        <dbReference type="Proteomes" id="UP001501772"/>
    </source>
</evidence>
<sequence>MDTVLLQIKNDKAYKLIQDLEALSIVKILGKDNKPKENLHKRFRSFLNLTDEEFQQSVIDGRGNSNNS</sequence>
<proteinExistence type="predicted"/>
<keyword evidence="2" id="KW-1185">Reference proteome</keyword>
<dbReference type="RefSeq" id="WP_344852480.1">
    <property type="nucleotide sequence ID" value="NZ_BAABBY010000008.1"/>
</dbReference>
<organism evidence="1 2">
    <name type="scientific">Pedobacter jeongneungensis</name>
    <dbReference type="NCBI Taxonomy" id="947309"/>
    <lineage>
        <taxon>Bacteria</taxon>
        <taxon>Pseudomonadati</taxon>
        <taxon>Bacteroidota</taxon>
        <taxon>Sphingobacteriia</taxon>
        <taxon>Sphingobacteriales</taxon>
        <taxon>Sphingobacteriaceae</taxon>
        <taxon>Pedobacter</taxon>
    </lineage>
</organism>
<name>A0ABP8BK70_9SPHI</name>
<reference evidence="2" key="1">
    <citation type="journal article" date="2019" name="Int. J. Syst. Evol. Microbiol.">
        <title>The Global Catalogue of Microorganisms (GCM) 10K type strain sequencing project: providing services to taxonomists for standard genome sequencing and annotation.</title>
        <authorList>
            <consortium name="The Broad Institute Genomics Platform"/>
            <consortium name="The Broad Institute Genome Sequencing Center for Infectious Disease"/>
            <person name="Wu L."/>
            <person name="Ma J."/>
        </authorList>
    </citation>
    <scope>NUCLEOTIDE SEQUENCE [LARGE SCALE GENOMIC DNA]</scope>
    <source>
        <strain evidence="2">JCM 17626</strain>
    </source>
</reference>
<gene>
    <name evidence="1" type="ORF">GCM10022289_32320</name>
</gene>
<protein>
    <submittedName>
        <fullName evidence="1">Uncharacterized protein</fullName>
    </submittedName>
</protein>